<sequence>MIRALGGAWRLLRLVLHVFHGLWVAAREFGAATEAQRCAHIQWWAAKLLRLMGISLQVSGRFQNGPQLLVANHVSWLDILAVHAVCPQARFVSKSDVRGWPVLGWLVGKAGTLFIERENKRDALRVVHQMAEALRQGDTVAVFPEGTTGEGHEPLPFHANLLQAAVATGTLTQPLALRYSEPGHAVSPTAKWVGDTSLGESLWSIATTPGLSVQVTVLPMQDPAGLERRALAAVLRQRIAQALAAASA</sequence>
<keyword evidence="5" id="KW-0012">Acyltransferase</keyword>
<evidence type="ECO:0000256" key="1">
    <source>
        <dbReference type="ARBA" id="ARBA00005189"/>
    </source>
</evidence>
<dbReference type="RefSeq" id="WP_251971326.1">
    <property type="nucleotide sequence ID" value="NZ_AP025730.1"/>
</dbReference>
<evidence type="ECO:0000256" key="5">
    <source>
        <dbReference type="ARBA" id="ARBA00023315"/>
    </source>
</evidence>
<dbReference type="Pfam" id="PF01553">
    <property type="entry name" value="Acyltransferase"/>
    <property type="match status" value="1"/>
</dbReference>
<protein>
    <recommendedName>
        <fullName evidence="6">Phospholipid/glycerol acyltransferase domain-containing protein</fullName>
    </recommendedName>
</protein>
<evidence type="ECO:0000259" key="6">
    <source>
        <dbReference type="SMART" id="SM00563"/>
    </source>
</evidence>
<name>A0ABN6PYE2_9BURK</name>
<comment type="pathway">
    <text evidence="1">Lipid metabolism.</text>
</comment>
<evidence type="ECO:0000313" key="8">
    <source>
        <dbReference type="Proteomes" id="UP001057498"/>
    </source>
</evidence>
<dbReference type="InterPro" id="IPR002123">
    <property type="entry name" value="Plipid/glycerol_acylTrfase"/>
</dbReference>
<dbReference type="EMBL" id="AP025730">
    <property type="protein sequence ID" value="BDI08205.1"/>
    <property type="molecule type" value="Genomic_DNA"/>
</dbReference>
<dbReference type="CDD" id="cd07989">
    <property type="entry name" value="LPLAT_AGPAT-like"/>
    <property type="match status" value="1"/>
</dbReference>
<keyword evidence="3" id="KW-0808">Transferase</keyword>
<feature type="domain" description="Phospholipid/glycerol acyltransferase" evidence="6">
    <location>
        <begin position="67"/>
        <end position="180"/>
    </location>
</feature>
<evidence type="ECO:0000313" key="7">
    <source>
        <dbReference type="EMBL" id="BDI08205.1"/>
    </source>
</evidence>
<dbReference type="PANTHER" id="PTHR10434:SF64">
    <property type="entry name" value="1-ACYL-SN-GLYCEROL-3-PHOSPHATE ACYLTRANSFERASE-RELATED"/>
    <property type="match status" value="1"/>
</dbReference>
<keyword evidence="8" id="KW-1185">Reference proteome</keyword>
<reference evidence="7" key="1">
    <citation type="submission" date="2022-04" db="EMBL/GenBank/DDBJ databases">
        <title>Whole genome sequence of Sphaerotilus sp. FB-5.</title>
        <authorList>
            <person name="Takeda M."/>
            <person name="Narihara S."/>
            <person name="Akimoto M."/>
            <person name="Akimoto R."/>
            <person name="Nishiyashiki S."/>
            <person name="Murakami T."/>
        </authorList>
    </citation>
    <scope>NUCLEOTIDE SEQUENCE</scope>
    <source>
        <strain evidence="7">FB-5</strain>
    </source>
</reference>
<dbReference type="SUPFAM" id="SSF69593">
    <property type="entry name" value="Glycerol-3-phosphate (1)-acyltransferase"/>
    <property type="match status" value="1"/>
</dbReference>
<keyword evidence="2" id="KW-0444">Lipid biosynthesis</keyword>
<evidence type="ECO:0000256" key="2">
    <source>
        <dbReference type="ARBA" id="ARBA00022516"/>
    </source>
</evidence>
<dbReference type="Proteomes" id="UP001057498">
    <property type="component" value="Chromosome"/>
</dbReference>
<dbReference type="PANTHER" id="PTHR10434">
    <property type="entry name" value="1-ACYL-SN-GLYCEROL-3-PHOSPHATE ACYLTRANSFERASE"/>
    <property type="match status" value="1"/>
</dbReference>
<accession>A0ABN6PYE2</accession>
<organism evidence="7 8">
    <name type="scientific">Sphaerotilus microaerophilus</name>
    <dbReference type="NCBI Taxonomy" id="2914710"/>
    <lineage>
        <taxon>Bacteria</taxon>
        <taxon>Pseudomonadati</taxon>
        <taxon>Pseudomonadota</taxon>
        <taxon>Betaproteobacteria</taxon>
        <taxon>Burkholderiales</taxon>
        <taxon>Sphaerotilaceae</taxon>
        <taxon>Sphaerotilus</taxon>
    </lineage>
</organism>
<gene>
    <name evidence="7" type="ORF">CATMQ487_51750</name>
</gene>
<evidence type="ECO:0000256" key="3">
    <source>
        <dbReference type="ARBA" id="ARBA00022679"/>
    </source>
</evidence>
<evidence type="ECO:0000256" key="4">
    <source>
        <dbReference type="ARBA" id="ARBA00023098"/>
    </source>
</evidence>
<keyword evidence="4" id="KW-0443">Lipid metabolism</keyword>
<dbReference type="SMART" id="SM00563">
    <property type="entry name" value="PlsC"/>
    <property type="match status" value="1"/>
</dbReference>
<proteinExistence type="predicted"/>